<protein>
    <submittedName>
        <fullName evidence="1">Uncharacterized protein</fullName>
    </submittedName>
</protein>
<dbReference type="EMBL" id="QSFV01000124">
    <property type="protein sequence ID" value="RHA73046.1"/>
    <property type="molecule type" value="Genomic_DNA"/>
</dbReference>
<comment type="caution">
    <text evidence="1">The sequence shown here is derived from an EMBL/GenBank/DDBJ whole genome shotgun (WGS) entry which is preliminary data.</text>
</comment>
<proteinExistence type="predicted"/>
<reference evidence="1 2" key="1">
    <citation type="submission" date="2018-08" db="EMBL/GenBank/DDBJ databases">
        <title>A genome reference for cultivated species of the human gut microbiota.</title>
        <authorList>
            <person name="Zou Y."/>
            <person name="Xue W."/>
            <person name="Luo G."/>
        </authorList>
    </citation>
    <scope>NUCLEOTIDE SEQUENCE [LARGE SCALE GENOMIC DNA]</scope>
    <source>
        <strain evidence="1 2">AM42-30</strain>
    </source>
</reference>
<evidence type="ECO:0000313" key="2">
    <source>
        <dbReference type="Proteomes" id="UP000285740"/>
    </source>
</evidence>
<dbReference type="Proteomes" id="UP000285740">
    <property type="component" value="Unassembled WGS sequence"/>
</dbReference>
<dbReference type="RefSeq" id="WP_182382590.1">
    <property type="nucleotide sequence ID" value="NZ_QSFV01000124.1"/>
</dbReference>
<name>A0A413SVL1_9FIRM</name>
<organism evidence="1 2">
    <name type="scientific">Eubacterium ventriosum</name>
    <dbReference type="NCBI Taxonomy" id="39496"/>
    <lineage>
        <taxon>Bacteria</taxon>
        <taxon>Bacillati</taxon>
        <taxon>Bacillota</taxon>
        <taxon>Clostridia</taxon>
        <taxon>Eubacteriales</taxon>
        <taxon>Eubacteriaceae</taxon>
        <taxon>Eubacterium</taxon>
    </lineage>
</organism>
<dbReference type="AlphaFoldDB" id="A0A413SVL1"/>
<sequence>IIIAWIISFSIIIVCENCNNSKIVEAKTTKTVTGTRIMNLKQKIDGKKYYIGCNIKKCNLHNGDVKYSEKPCSAGSDLNNVYVQKEGKNGKMYWKTLRELNFVSMQGGCISKDILMISFVDKGRNKKGDLTALVKIDIKNNEVVEVNMVKGASELNIDTLGHSNDFTYFDGKYYGAWYQENGKEDYSNKIGTIKEELEDIGKVGELKDKNGAAVFGIAVFDNANKIFAMGIRKSVEENGKQKLKRYIATYKANKKGKKIEYAQQGKLINLKKNNDYNVPQCMEIYNKKIYLIKYFHSGKKKTKNYKKNRKE</sequence>
<feature type="non-terminal residue" evidence="1">
    <location>
        <position position="311"/>
    </location>
</feature>
<accession>A0A413SVL1</accession>
<gene>
    <name evidence="1" type="ORF">DW918_13115</name>
</gene>
<feature type="non-terminal residue" evidence="1">
    <location>
        <position position="1"/>
    </location>
</feature>
<evidence type="ECO:0000313" key="1">
    <source>
        <dbReference type="EMBL" id="RHA73046.1"/>
    </source>
</evidence>